<dbReference type="AlphaFoldDB" id="A0A8B7Y2P5"/>
<dbReference type="PANTHER" id="PTHR33562">
    <property type="entry name" value="ATILLA, ISOFORM B-RELATED-RELATED"/>
    <property type="match status" value="1"/>
</dbReference>
<dbReference type="OrthoDB" id="10041690at2759"/>
<dbReference type="RefSeq" id="XP_022086580.1">
    <property type="nucleotide sequence ID" value="XM_022230888.1"/>
</dbReference>
<dbReference type="GO" id="GO:0032222">
    <property type="term" value="P:regulation of synaptic transmission, cholinergic"/>
    <property type="evidence" value="ECO:0007669"/>
    <property type="project" value="InterPro"/>
</dbReference>
<evidence type="ECO:0000256" key="4">
    <source>
        <dbReference type="SAM" id="SignalP"/>
    </source>
</evidence>
<evidence type="ECO:0000313" key="5">
    <source>
        <dbReference type="Proteomes" id="UP000694845"/>
    </source>
</evidence>
<dbReference type="Pfam" id="PF17064">
    <property type="entry name" value="QVR"/>
    <property type="match status" value="1"/>
</dbReference>
<name>A0A8B7Y2P5_ACAPL</name>
<sequence length="136" mass="13597">MKLLEVAILLTSIGGIMGLQCYTCTNGAGAGTDTSACDDPFDTSTTDPYVLKTTCTTGFDTCAKATLSSGGSNLVARTCYSSLVCPAQNGCASGDYGGQSATVCCCSGSLCNGVGSLAANVIATVAIIFMAMLLAR</sequence>
<dbReference type="InterPro" id="IPR031424">
    <property type="entry name" value="QVR-like"/>
</dbReference>
<dbReference type="Proteomes" id="UP000694845">
    <property type="component" value="Unplaced"/>
</dbReference>
<dbReference type="GO" id="GO:0030431">
    <property type="term" value="P:sleep"/>
    <property type="evidence" value="ECO:0007669"/>
    <property type="project" value="InterPro"/>
</dbReference>
<organism evidence="5 6">
    <name type="scientific">Acanthaster planci</name>
    <name type="common">Crown-of-thorns starfish</name>
    <dbReference type="NCBI Taxonomy" id="133434"/>
    <lineage>
        <taxon>Eukaryota</taxon>
        <taxon>Metazoa</taxon>
        <taxon>Echinodermata</taxon>
        <taxon>Eleutherozoa</taxon>
        <taxon>Asterozoa</taxon>
        <taxon>Asteroidea</taxon>
        <taxon>Valvatacea</taxon>
        <taxon>Valvatida</taxon>
        <taxon>Acanthasteridae</taxon>
        <taxon>Acanthaster</taxon>
    </lineage>
</organism>
<dbReference type="PANTHER" id="PTHR33562:SF20">
    <property type="entry name" value="PROTEIN QUIVER"/>
    <property type="match status" value="1"/>
</dbReference>
<accession>A0A8B7Y2P5</accession>
<dbReference type="OMA" id="NAISCYE"/>
<gene>
    <name evidence="6" type="primary">LOC110977081</name>
</gene>
<dbReference type="CDD" id="cd00117">
    <property type="entry name" value="TFP"/>
    <property type="match status" value="1"/>
</dbReference>
<dbReference type="SUPFAM" id="SSF57302">
    <property type="entry name" value="Snake toxin-like"/>
    <property type="match status" value="1"/>
</dbReference>
<evidence type="ECO:0000256" key="1">
    <source>
        <dbReference type="ARBA" id="ARBA00022729"/>
    </source>
</evidence>
<reference evidence="6" key="1">
    <citation type="submission" date="2025-08" db="UniProtKB">
        <authorList>
            <consortium name="RefSeq"/>
        </authorList>
    </citation>
    <scope>IDENTIFICATION</scope>
</reference>
<keyword evidence="3" id="KW-0812">Transmembrane</keyword>
<dbReference type="InterPro" id="IPR050975">
    <property type="entry name" value="Sleep_regulator"/>
</dbReference>
<dbReference type="GeneID" id="110977081"/>
<evidence type="ECO:0000256" key="3">
    <source>
        <dbReference type="SAM" id="Phobius"/>
    </source>
</evidence>
<protein>
    <submittedName>
        <fullName evidence="6">Uncharacterized protein LOC110977081</fullName>
    </submittedName>
</protein>
<keyword evidence="3" id="KW-1133">Transmembrane helix</keyword>
<keyword evidence="5" id="KW-1185">Reference proteome</keyword>
<keyword evidence="3" id="KW-0472">Membrane</keyword>
<feature type="chain" id="PRO_5034950874" evidence="4">
    <location>
        <begin position="19"/>
        <end position="136"/>
    </location>
</feature>
<proteinExistence type="predicted"/>
<dbReference type="InterPro" id="IPR045860">
    <property type="entry name" value="Snake_toxin-like_sf"/>
</dbReference>
<dbReference type="KEGG" id="aplc:110977081"/>
<keyword evidence="1 4" id="KW-0732">Signal</keyword>
<evidence type="ECO:0000313" key="6">
    <source>
        <dbReference type="RefSeq" id="XP_022086580.1"/>
    </source>
</evidence>
<evidence type="ECO:0000256" key="2">
    <source>
        <dbReference type="ARBA" id="ARBA00023180"/>
    </source>
</evidence>
<keyword evidence="2" id="KW-0325">Glycoprotein</keyword>
<feature type="signal peptide" evidence="4">
    <location>
        <begin position="1"/>
        <end position="18"/>
    </location>
</feature>
<feature type="transmembrane region" description="Helical" evidence="3">
    <location>
        <begin position="114"/>
        <end position="135"/>
    </location>
</feature>